<evidence type="ECO:0000313" key="2">
    <source>
        <dbReference type="Proteomes" id="UP000199302"/>
    </source>
</evidence>
<accession>A0A1I6EDM9</accession>
<reference evidence="1 2" key="1">
    <citation type="submission" date="2016-10" db="EMBL/GenBank/DDBJ databases">
        <authorList>
            <person name="de Groot N.N."/>
        </authorList>
    </citation>
    <scope>NUCLEOTIDE SEQUENCE [LARGE SCALE GENOMIC DNA]</scope>
    <source>
        <strain evidence="2">KMM 9023,NRIC 0796,JCM 17311,KCTC 23692</strain>
    </source>
</reference>
<dbReference type="Proteomes" id="UP000199302">
    <property type="component" value="Unassembled WGS sequence"/>
</dbReference>
<dbReference type="OrthoDB" id="7843021at2"/>
<evidence type="ECO:0000313" key="1">
    <source>
        <dbReference type="EMBL" id="SFR15631.1"/>
    </source>
</evidence>
<organism evidence="1 2">
    <name type="scientific">Poseidonocella sedimentorum</name>
    <dbReference type="NCBI Taxonomy" id="871652"/>
    <lineage>
        <taxon>Bacteria</taxon>
        <taxon>Pseudomonadati</taxon>
        <taxon>Pseudomonadota</taxon>
        <taxon>Alphaproteobacteria</taxon>
        <taxon>Rhodobacterales</taxon>
        <taxon>Roseobacteraceae</taxon>
        <taxon>Poseidonocella</taxon>
    </lineage>
</organism>
<keyword evidence="2" id="KW-1185">Reference proteome</keyword>
<dbReference type="Pfam" id="PF20471">
    <property type="entry name" value="DUF6716"/>
    <property type="match status" value="1"/>
</dbReference>
<sequence>MSAPVVIPFSDDSTLFFAQRMRALLRDVPNAPPVALWHYLPEDALSMRQFKAILPQGPDRRAVEEDLAGLFLRDDIAGVVTNRLYRPLSDALQDPSLRARAGRPRVVAFEGGLEFFPKRAYLRRRFADSVFLVPRGAAEDFETVMETSNLKTRPGVLGFGHPAFLHPGAALSTQRGDPGGDIWFFAQALSPSTRRGRLHIVKVLAALARRHPERSVWIKLRHLPDENQRHLHRERYDYPSLMARLPDPPPNLRTIVCAMDEALARTGIGITCTSTAAADLVSNGRPCMIHLDTVDCYRDPLVAPMRRLFGASGLIAPLADVLSLSVQPPDPDWARDFFCPPDLGERVLAQLAARP</sequence>
<protein>
    <submittedName>
        <fullName evidence="1">Uncharacterized protein</fullName>
    </submittedName>
</protein>
<dbReference type="RefSeq" id="WP_092081680.1">
    <property type="nucleotide sequence ID" value="NZ_FOYI01000010.1"/>
</dbReference>
<dbReference type="InterPro" id="IPR046561">
    <property type="entry name" value="DUF6716"/>
</dbReference>
<dbReference type="STRING" id="871652.SAMN04515673_11025"/>
<proteinExistence type="predicted"/>
<gene>
    <name evidence="1" type="ORF">SAMN04515673_11025</name>
</gene>
<name>A0A1I6EDM9_9RHOB</name>
<dbReference type="AlphaFoldDB" id="A0A1I6EDM9"/>
<dbReference type="EMBL" id="FOYI01000010">
    <property type="protein sequence ID" value="SFR15631.1"/>
    <property type="molecule type" value="Genomic_DNA"/>
</dbReference>